<dbReference type="PANTHER" id="PTHR30093:SF44">
    <property type="entry name" value="TYPE II SECRETION SYSTEM CORE PROTEIN G"/>
    <property type="match status" value="1"/>
</dbReference>
<keyword evidence="5 6" id="KW-0472">Membrane</keyword>
<keyword evidence="3 6" id="KW-0812">Transmembrane</keyword>
<dbReference type="NCBIfam" id="TIGR02532">
    <property type="entry name" value="IV_pilin_GFxxxE"/>
    <property type="match status" value="1"/>
</dbReference>
<keyword evidence="2" id="KW-0488">Methylation</keyword>
<name>A0A2H0TB21_9BACT</name>
<dbReference type="GO" id="GO:0015628">
    <property type="term" value="P:protein secretion by the type II secretion system"/>
    <property type="evidence" value="ECO:0007669"/>
    <property type="project" value="InterPro"/>
</dbReference>
<evidence type="ECO:0000256" key="1">
    <source>
        <dbReference type="ARBA" id="ARBA00004167"/>
    </source>
</evidence>
<dbReference type="GO" id="GO:0016020">
    <property type="term" value="C:membrane"/>
    <property type="evidence" value="ECO:0007669"/>
    <property type="project" value="UniProtKB-SubCell"/>
</dbReference>
<feature type="transmembrane region" description="Helical" evidence="6">
    <location>
        <begin position="6"/>
        <end position="27"/>
    </location>
</feature>
<dbReference type="Proteomes" id="UP000230094">
    <property type="component" value="Unassembled WGS sequence"/>
</dbReference>
<proteinExistence type="predicted"/>
<dbReference type="InterPro" id="IPR012902">
    <property type="entry name" value="N_methyl_site"/>
</dbReference>
<dbReference type="Gene3D" id="3.30.700.10">
    <property type="entry name" value="Glycoprotein, Type 4 Pilin"/>
    <property type="match status" value="1"/>
</dbReference>
<gene>
    <name evidence="7" type="ORF">COU49_02170</name>
</gene>
<accession>A0A2H0TB21</accession>
<dbReference type="PANTHER" id="PTHR30093">
    <property type="entry name" value="GENERAL SECRETION PATHWAY PROTEIN G"/>
    <property type="match status" value="1"/>
</dbReference>
<evidence type="ECO:0000256" key="5">
    <source>
        <dbReference type="ARBA" id="ARBA00023136"/>
    </source>
</evidence>
<evidence type="ECO:0000256" key="3">
    <source>
        <dbReference type="ARBA" id="ARBA00022692"/>
    </source>
</evidence>
<evidence type="ECO:0000256" key="4">
    <source>
        <dbReference type="ARBA" id="ARBA00022989"/>
    </source>
</evidence>
<comment type="caution">
    <text evidence="7">The sequence shown here is derived from an EMBL/GenBank/DDBJ whole genome shotgun (WGS) entry which is preliminary data.</text>
</comment>
<dbReference type="PRINTS" id="PR00885">
    <property type="entry name" value="BCTERIALGSPH"/>
</dbReference>
<dbReference type="EMBL" id="PFCQ01000013">
    <property type="protein sequence ID" value="PIR68220.1"/>
    <property type="molecule type" value="Genomic_DNA"/>
</dbReference>
<comment type="subcellular location">
    <subcellularLocation>
        <location evidence="1">Membrane</location>
        <topology evidence="1">Single-pass membrane protein</topology>
    </subcellularLocation>
</comment>
<dbReference type="PROSITE" id="PS00409">
    <property type="entry name" value="PROKAR_NTER_METHYL"/>
    <property type="match status" value="1"/>
</dbReference>
<dbReference type="InterPro" id="IPR045584">
    <property type="entry name" value="Pilin-like"/>
</dbReference>
<evidence type="ECO:0000313" key="7">
    <source>
        <dbReference type="EMBL" id="PIR68220.1"/>
    </source>
</evidence>
<evidence type="ECO:0000256" key="6">
    <source>
        <dbReference type="SAM" id="Phobius"/>
    </source>
</evidence>
<keyword evidence="4 6" id="KW-1133">Transmembrane helix</keyword>
<sequence>MNFQKGFTLIELLVVVAIIGILASVVLSSLNTARAKGADAAIKANLANIRVQAELVYDNNTPNSYAGLCTDTVVGNQTQAAANALGGTVVNSLATAGTATTVVCHLAADNGAWAVGSGTKVTPANSWCVDSAGASKQLTNAFLAANATVCP</sequence>
<evidence type="ECO:0000313" key="8">
    <source>
        <dbReference type="Proteomes" id="UP000230094"/>
    </source>
</evidence>
<dbReference type="SUPFAM" id="SSF54523">
    <property type="entry name" value="Pili subunits"/>
    <property type="match status" value="1"/>
</dbReference>
<organism evidence="7 8">
    <name type="scientific">Candidatus Nomurabacteria bacterium CG10_big_fil_rev_8_21_14_0_10_35_16</name>
    <dbReference type="NCBI Taxonomy" id="1974731"/>
    <lineage>
        <taxon>Bacteria</taxon>
        <taxon>Candidatus Nomuraibacteriota</taxon>
    </lineage>
</organism>
<dbReference type="Pfam" id="PF07963">
    <property type="entry name" value="N_methyl"/>
    <property type="match status" value="1"/>
</dbReference>
<evidence type="ECO:0008006" key="9">
    <source>
        <dbReference type="Google" id="ProtNLM"/>
    </source>
</evidence>
<protein>
    <recommendedName>
        <fullName evidence="9">Prepilin-type cleavage/methylation domain-containing protein</fullName>
    </recommendedName>
</protein>
<reference evidence="8" key="1">
    <citation type="submission" date="2017-09" db="EMBL/GenBank/DDBJ databases">
        <title>Depth-based differentiation of microbial function through sediment-hosted aquifers and enrichment of novel symbionts in the deep terrestrial subsurface.</title>
        <authorList>
            <person name="Probst A.J."/>
            <person name="Ladd B."/>
            <person name="Jarett J.K."/>
            <person name="Geller-Mcgrath D.E."/>
            <person name="Sieber C.M.K."/>
            <person name="Emerson J.B."/>
            <person name="Anantharaman K."/>
            <person name="Thomas B.C."/>
            <person name="Malmstrom R."/>
            <person name="Stieglmeier M."/>
            <person name="Klingl A."/>
            <person name="Woyke T."/>
            <person name="Ryan C.M."/>
            <person name="Banfield J.F."/>
        </authorList>
    </citation>
    <scope>NUCLEOTIDE SEQUENCE [LARGE SCALE GENOMIC DNA]</scope>
</reference>
<evidence type="ECO:0000256" key="2">
    <source>
        <dbReference type="ARBA" id="ARBA00022481"/>
    </source>
</evidence>
<dbReference type="InterPro" id="IPR002416">
    <property type="entry name" value="T2SS_protein-GspH"/>
</dbReference>
<dbReference type="GO" id="GO:0015627">
    <property type="term" value="C:type II protein secretion system complex"/>
    <property type="evidence" value="ECO:0007669"/>
    <property type="project" value="InterPro"/>
</dbReference>
<dbReference type="AlphaFoldDB" id="A0A2H0TB21"/>